<keyword evidence="2" id="KW-0677">Repeat</keyword>
<sequence length="593" mass="64513">MRRRTSNVGRANEYDRVDARRARDAERSDEHTEVLDDVRSVPPRVRAAHERLETLTREHAADVERALDALLRELDAERDAALDEIERTRREVLRGKDLLERERRDFDARRAMQEDELSRAFAALRDERAELERERARVERVVVAAEAEARVHERYARSGSMATRSLSYAASQSLGGDVGGVEDLLAFERAEATSSRSGIQGKSKIDAWVNEAMEETPALASRSNPTSRWKRAKDRVNTLTRAVENASLTKTAETNAGLGVAPETARASNYDGIELVGRILSIGGLERGSDKPLSDVECMKPGESDANGYTQWKPFPALNTPRAYAACSTTAIGGAVVIGGSDGNEALRSVEEYRESVGRWRVVDAMSVPRIWCGSTMIDGVTFACGGYDGEYYLHSMEANKTFGSFDIGDASIDANGVGSQPSSSWVTCAPMSEGRATLGVASLGGKLFAAGGFSGAGEILDLCETYDPRADAWTTSVPLKHKRRDLGIASLSARGFLLAAGGRDERSVLNLVEAYDPRDSARGWRALSSMQYRRQLHATVVDPSGDAVFVIGGFDGVSAISAVEVYDVRADKWREVAPCSSARLGCVSCCIP</sequence>
<feature type="coiled-coil region" evidence="3">
    <location>
        <begin position="60"/>
        <end position="148"/>
    </location>
</feature>
<dbReference type="InParanoid" id="A0A090N4K5"/>
<accession>A0A090N4K5</accession>
<dbReference type="Proteomes" id="UP000009170">
    <property type="component" value="Unassembled WGS sequence"/>
</dbReference>
<evidence type="ECO:0000256" key="2">
    <source>
        <dbReference type="ARBA" id="ARBA00022737"/>
    </source>
</evidence>
<dbReference type="STRING" id="70448.A0A090N4K5"/>
<reference evidence="5 6" key="2">
    <citation type="journal article" date="2014" name="BMC Genomics">
        <title>An improved genome of the model marine alga Ostreococcus tauri unfolds by assessing Illumina de novo assemblies.</title>
        <authorList>
            <person name="Blanc-Mathieu R."/>
            <person name="Verhelst B."/>
            <person name="Derelle E."/>
            <person name="Rombauts S."/>
            <person name="Bouget F.Y."/>
            <person name="Carre I."/>
            <person name="Chateau A."/>
            <person name="Eyre-Walker A."/>
            <person name="Grimsley N."/>
            <person name="Moreau H."/>
            <person name="Piegu B."/>
            <person name="Rivals E."/>
            <person name="Schackwitz W."/>
            <person name="Van de Peer Y."/>
            <person name="Piganeau G."/>
        </authorList>
    </citation>
    <scope>NUCLEOTIDE SEQUENCE [LARGE SCALE GENOMIC DNA]</scope>
    <source>
        <strain evidence="6">OTTH 0595 / CCAP 157/2 / RCC745</strain>
    </source>
</reference>
<dbReference type="Gene3D" id="2.120.10.80">
    <property type="entry name" value="Kelch-type beta propeller"/>
    <property type="match status" value="2"/>
</dbReference>
<dbReference type="KEGG" id="ota:OT_ostta13g00460"/>
<organism evidence="5 6">
    <name type="scientific">Ostreococcus tauri</name>
    <name type="common">Marine green alga</name>
    <dbReference type="NCBI Taxonomy" id="70448"/>
    <lineage>
        <taxon>Eukaryota</taxon>
        <taxon>Viridiplantae</taxon>
        <taxon>Chlorophyta</taxon>
        <taxon>Mamiellophyceae</taxon>
        <taxon>Mamiellales</taxon>
        <taxon>Bathycoccaceae</taxon>
        <taxon>Ostreococcus</taxon>
    </lineage>
</organism>
<dbReference type="InterPro" id="IPR006652">
    <property type="entry name" value="Kelch_1"/>
</dbReference>
<dbReference type="SMART" id="SM00612">
    <property type="entry name" value="Kelch"/>
    <property type="match status" value="6"/>
</dbReference>
<dbReference type="SUPFAM" id="SSF117281">
    <property type="entry name" value="Kelch motif"/>
    <property type="match status" value="2"/>
</dbReference>
<keyword evidence="3" id="KW-0175">Coiled coil</keyword>
<evidence type="ECO:0000256" key="4">
    <source>
        <dbReference type="SAM" id="MobiDB-lite"/>
    </source>
</evidence>
<comment type="caution">
    <text evidence="5">The sequence shown here is derived from an EMBL/GenBank/DDBJ whole genome shotgun (WGS) entry which is preliminary data.</text>
</comment>
<dbReference type="AlphaFoldDB" id="A0A090N4K5"/>
<dbReference type="EMBL" id="CAID01000013">
    <property type="protein sequence ID" value="CEG00028.1"/>
    <property type="molecule type" value="Genomic_DNA"/>
</dbReference>
<dbReference type="OrthoDB" id="45365at2759"/>
<evidence type="ECO:0000313" key="5">
    <source>
        <dbReference type="EMBL" id="CEG00028.1"/>
    </source>
</evidence>
<dbReference type="PANTHER" id="PTHR45632:SF3">
    <property type="entry name" value="KELCH-LIKE PROTEIN 32"/>
    <property type="match status" value="1"/>
</dbReference>
<evidence type="ECO:0000256" key="3">
    <source>
        <dbReference type="SAM" id="Coils"/>
    </source>
</evidence>
<dbReference type="PANTHER" id="PTHR45632">
    <property type="entry name" value="LD33804P"/>
    <property type="match status" value="1"/>
</dbReference>
<evidence type="ECO:0000313" key="6">
    <source>
        <dbReference type="Proteomes" id="UP000009170"/>
    </source>
</evidence>
<dbReference type="GeneID" id="9836298"/>
<gene>
    <name evidence="5" type="ORF">OT_ostta13g00460</name>
</gene>
<keyword evidence="1" id="KW-0880">Kelch repeat</keyword>
<dbReference type="InterPro" id="IPR015915">
    <property type="entry name" value="Kelch-typ_b-propeller"/>
</dbReference>
<feature type="region of interest" description="Disordered" evidence="4">
    <location>
        <begin position="1"/>
        <end position="41"/>
    </location>
</feature>
<feature type="compositionally biased region" description="Basic and acidic residues" evidence="4">
    <location>
        <begin position="12"/>
        <end position="39"/>
    </location>
</feature>
<evidence type="ECO:0000256" key="1">
    <source>
        <dbReference type="ARBA" id="ARBA00022441"/>
    </source>
</evidence>
<protein>
    <submittedName>
        <fullName evidence="5">Galactose oxidase, beta-propeller</fullName>
    </submittedName>
</protein>
<dbReference type="RefSeq" id="XP_022840161.1">
    <property type="nucleotide sequence ID" value="XM_022982659.1"/>
</dbReference>
<name>A0A090N4K5_OSTTA</name>
<keyword evidence="6" id="KW-1185">Reference proteome</keyword>
<proteinExistence type="predicted"/>
<dbReference type="Pfam" id="PF01344">
    <property type="entry name" value="Kelch_1"/>
    <property type="match status" value="2"/>
</dbReference>
<reference evidence="6" key="1">
    <citation type="journal article" date="2006" name="Proc. Natl. Acad. Sci. U.S.A.">
        <title>Genome analysis of the smallest free-living eukaryote Ostreococcus tauri unveils many unique features.</title>
        <authorList>
            <person name="Derelle E."/>
            <person name="Ferraz C."/>
            <person name="Rombauts S."/>
            <person name="Rouze P."/>
            <person name="Worden A.Z."/>
            <person name="Robbens S."/>
            <person name="Partensky F."/>
            <person name="Degroeve S."/>
            <person name="Echeynie S."/>
            <person name="Cooke R."/>
            <person name="Saeys Y."/>
            <person name="Wuyts J."/>
            <person name="Jabbari K."/>
            <person name="Bowler C."/>
            <person name="Panaud O."/>
            <person name="Piegu B."/>
            <person name="Ball S.G."/>
            <person name="Ral J.-P."/>
            <person name="Bouget F.-Y."/>
            <person name="Piganeau G."/>
            <person name="De Baets B."/>
            <person name="Picard A."/>
            <person name="Delseny M."/>
            <person name="Demaille J."/>
            <person name="Van de Peer Y."/>
            <person name="Moreau H."/>
        </authorList>
    </citation>
    <scope>NUCLEOTIDE SEQUENCE [LARGE SCALE GENOMIC DNA]</scope>
    <source>
        <strain evidence="6">OTTH 0595 / CCAP 157/2 / RCC745</strain>
    </source>
</reference>